<keyword evidence="7 13" id="KW-0479">Metal-binding</keyword>
<dbReference type="Gene3D" id="1.10.630.10">
    <property type="entry name" value="Cytochrome P450"/>
    <property type="match status" value="1"/>
</dbReference>
<dbReference type="InterPro" id="IPR050121">
    <property type="entry name" value="Cytochrome_P450_monoxygenase"/>
</dbReference>
<organism evidence="16 17">
    <name type="scientific">Coprinopsis marcescibilis</name>
    <name type="common">Agaric fungus</name>
    <name type="synonym">Psathyrella marcescibilis</name>
    <dbReference type="NCBI Taxonomy" id="230819"/>
    <lineage>
        <taxon>Eukaryota</taxon>
        <taxon>Fungi</taxon>
        <taxon>Dikarya</taxon>
        <taxon>Basidiomycota</taxon>
        <taxon>Agaricomycotina</taxon>
        <taxon>Agaricomycetes</taxon>
        <taxon>Agaricomycetidae</taxon>
        <taxon>Agaricales</taxon>
        <taxon>Agaricineae</taxon>
        <taxon>Psathyrellaceae</taxon>
        <taxon>Coprinopsis</taxon>
    </lineage>
</organism>
<keyword evidence="8 15" id="KW-1133">Transmembrane helix</keyword>
<dbReference type="PANTHER" id="PTHR24305">
    <property type="entry name" value="CYTOCHROME P450"/>
    <property type="match status" value="1"/>
</dbReference>
<dbReference type="GO" id="GO:0020037">
    <property type="term" value="F:heme binding"/>
    <property type="evidence" value="ECO:0007669"/>
    <property type="project" value="InterPro"/>
</dbReference>
<accession>A0A5C3LFL1</accession>
<keyword evidence="17" id="KW-1185">Reference proteome</keyword>
<dbReference type="InterPro" id="IPR001128">
    <property type="entry name" value="Cyt_P450"/>
</dbReference>
<reference evidence="16 17" key="1">
    <citation type="journal article" date="2019" name="Nat. Ecol. Evol.">
        <title>Megaphylogeny resolves global patterns of mushroom evolution.</title>
        <authorList>
            <person name="Varga T."/>
            <person name="Krizsan K."/>
            <person name="Foldi C."/>
            <person name="Dima B."/>
            <person name="Sanchez-Garcia M."/>
            <person name="Sanchez-Ramirez S."/>
            <person name="Szollosi G.J."/>
            <person name="Szarkandi J.G."/>
            <person name="Papp V."/>
            <person name="Albert L."/>
            <person name="Andreopoulos W."/>
            <person name="Angelini C."/>
            <person name="Antonin V."/>
            <person name="Barry K.W."/>
            <person name="Bougher N.L."/>
            <person name="Buchanan P."/>
            <person name="Buyck B."/>
            <person name="Bense V."/>
            <person name="Catcheside P."/>
            <person name="Chovatia M."/>
            <person name="Cooper J."/>
            <person name="Damon W."/>
            <person name="Desjardin D."/>
            <person name="Finy P."/>
            <person name="Geml J."/>
            <person name="Haridas S."/>
            <person name="Hughes K."/>
            <person name="Justo A."/>
            <person name="Karasinski D."/>
            <person name="Kautmanova I."/>
            <person name="Kiss B."/>
            <person name="Kocsube S."/>
            <person name="Kotiranta H."/>
            <person name="LaButti K.M."/>
            <person name="Lechner B.E."/>
            <person name="Liimatainen K."/>
            <person name="Lipzen A."/>
            <person name="Lukacs Z."/>
            <person name="Mihaltcheva S."/>
            <person name="Morgado L.N."/>
            <person name="Niskanen T."/>
            <person name="Noordeloos M.E."/>
            <person name="Ohm R.A."/>
            <person name="Ortiz-Santana B."/>
            <person name="Ovrebo C."/>
            <person name="Racz N."/>
            <person name="Riley R."/>
            <person name="Savchenko A."/>
            <person name="Shiryaev A."/>
            <person name="Soop K."/>
            <person name="Spirin V."/>
            <person name="Szebenyi C."/>
            <person name="Tomsovsky M."/>
            <person name="Tulloss R.E."/>
            <person name="Uehling J."/>
            <person name="Grigoriev I.V."/>
            <person name="Vagvolgyi C."/>
            <person name="Papp T."/>
            <person name="Martin F.M."/>
            <person name="Miettinen O."/>
            <person name="Hibbett D.S."/>
            <person name="Nagy L.G."/>
        </authorList>
    </citation>
    <scope>NUCLEOTIDE SEQUENCE [LARGE SCALE GENOMIC DNA]</scope>
    <source>
        <strain evidence="16 17">CBS 121175</strain>
    </source>
</reference>
<feature type="binding site" description="axial binding residue" evidence="13">
    <location>
        <position position="510"/>
    </location>
    <ligand>
        <name>heme</name>
        <dbReference type="ChEBI" id="CHEBI:30413"/>
    </ligand>
    <ligandPart>
        <name>Fe</name>
        <dbReference type="ChEBI" id="CHEBI:18248"/>
    </ligandPart>
</feature>
<keyword evidence="12 15" id="KW-0472">Membrane</keyword>
<dbReference type="PRINTS" id="PR00463">
    <property type="entry name" value="EP450I"/>
</dbReference>
<comment type="cofactor">
    <cofactor evidence="1 13">
        <name>heme</name>
        <dbReference type="ChEBI" id="CHEBI:30413"/>
    </cofactor>
</comment>
<dbReference type="InterPro" id="IPR002401">
    <property type="entry name" value="Cyt_P450_E_grp-I"/>
</dbReference>
<sequence>MATWVYPFLAFAKAFGLAICLVLLRGLLWLVNLLVFAPPFDPLGKIPGPAGSFFESHFEGAGNPQESPKAYAAWRKAHGNTFRFQGFGKHDYRLMTFDFRAIAHIFTSTTYEKPWQTRSYLSRMIGNGIFSMEGHEHKVQRKVISPAFSAQAVKGVSPIFAQKADQLCDIWDSQVDAASQSQNIVVNVAHWFSRTTFDIIGLSGFNYNFDSLADESEPIHLAFRRMFRTLDKGIGPRDIVELYFPILRTIWPSEDGKIIKQSLKEIEDVGQTFISEKKANVQVQQGSHQKDILSLLIKSNLSLDSSARLSDKDLLDQCTTFLLAGSDSSSVAMSWALHLLATHPDIQRRLYAEIQVSIKASKNSEDYDSDASDDSGFAEDPKFKHEASIHSGRASFIEAIQSMPYLDGVVREALRLYPPVHSTIRVATQDDEIPLSEPISVSGEFTTSVKIRKGSFIHIPIEGINGCEALWGADAQEFNPLRWSKLPKAVTNGFPGLGSLMSFGYGPHACLGFQFTASEIKTVLATVVSRFEFSPADDVKINKYNCIITRPFVEGCWKDGAQLPLKIRRRN</sequence>
<name>A0A5C3LFL1_COPMA</name>
<keyword evidence="5 13" id="KW-0349">Heme</keyword>
<evidence type="ECO:0000256" key="1">
    <source>
        <dbReference type="ARBA" id="ARBA00001971"/>
    </source>
</evidence>
<evidence type="ECO:0000256" key="7">
    <source>
        <dbReference type="ARBA" id="ARBA00022723"/>
    </source>
</evidence>
<comment type="pathway">
    <text evidence="3">Secondary metabolite biosynthesis; terpenoid biosynthesis.</text>
</comment>
<evidence type="ECO:0000256" key="6">
    <source>
        <dbReference type="ARBA" id="ARBA00022692"/>
    </source>
</evidence>
<dbReference type="GO" id="GO:0016705">
    <property type="term" value="F:oxidoreductase activity, acting on paired donors, with incorporation or reduction of molecular oxygen"/>
    <property type="evidence" value="ECO:0007669"/>
    <property type="project" value="InterPro"/>
</dbReference>
<evidence type="ECO:0000256" key="15">
    <source>
        <dbReference type="SAM" id="Phobius"/>
    </source>
</evidence>
<dbReference type="GO" id="GO:0005506">
    <property type="term" value="F:iron ion binding"/>
    <property type="evidence" value="ECO:0007669"/>
    <property type="project" value="InterPro"/>
</dbReference>
<proteinExistence type="inferred from homology"/>
<dbReference type="Pfam" id="PF00067">
    <property type="entry name" value="p450"/>
    <property type="match status" value="2"/>
</dbReference>
<comment type="subcellular location">
    <subcellularLocation>
        <location evidence="2">Membrane</location>
    </subcellularLocation>
</comment>
<evidence type="ECO:0000256" key="11">
    <source>
        <dbReference type="ARBA" id="ARBA00023033"/>
    </source>
</evidence>
<dbReference type="Proteomes" id="UP000307440">
    <property type="component" value="Unassembled WGS sequence"/>
</dbReference>
<evidence type="ECO:0000256" key="5">
    <source>
        <dbReference type="ARBA" id="ARBA00022617"/>
    </source>
</evidence>
<feature type="transmembrane region" description="Helical" evidence="15">
    <location>
        <begin position="14"/>
        <end position="37"/>
    </location>
</feature>
<keyword evidence="9 14" id="KW-0560">Oxidoreductase</keyword>
<dbReference type="PROSITE" id="PS00086">
    <property type="entry name" value="CYTOCHROME_P450"/>
    <property type="match status" value="1"/>
</dbReference>
<evidence type="ECO:0000313" key="16">
    <source>
        <dbReference type="EMBL" id="TFK30676.1"/>
    </source>
</evidence>
<gene>
    <name evidence="16" type="ORF">FA15DRAFT_683932</name>
</gene>
<dbReference type="STRING" id="230819.A0A5C3LFL1"/>
<dbReference type="OrthoDB" id="1470350at2759"/>
<comment type="similarity">
    <text evidence="4 14">Belongs to the cytochrome P450 family.</text>
</comment>
<dbReference type="AlphaFoldDB" id="A0A5C3LFL1"/>
<evidence type="ECO:0000256" key="14">
    <source>
        <dbReference type="RuleBase" id="RU000461"/>
    </source>
</evidence>
<evidence type="ECO:0000256" key="9">
    <source>
        <dbReference type="ARBA" id="ARBA00023002"/>
    </source>
</evidence>
<dbReference type="SUPFAM" id="SSF48264">
    <property type="entry name" value="Cytochrome P450"/>
    <property type="match status" value="1"/>
</dbReference>
<evidence type="ECO:0000256" key="4">
    <source>
        <dbReference type="ARBA" id="ARBA00010617"/>
    </source>
</evidence>
<dbReference type="GO" id="GO:0016020">
    <property type="term" value="C:membrane"/>
    <property type="evidence" value="ECO:0007669"/>
    <property type="project" value="UniProtKB-SubCell"/>
</dbReference>
<evidence type="ECO:0000256" key="10">
    <source>
        <dbReference type="ARBA" id="ARBA00023004"/>
    </source>
</evidence>
<evidence type="ECO:0000256" key="13">
    <source>
        <dbReference type="PIRSR" id="PIRSR602401-1"/>
    </source>
</evidence>
<evidence type="ECO:0000256" key="2">
    <source>
        <dbReference type="ARBA" id="ARBA00004370"/>
    </source>
</evidence>
<evidence type="ECO:0000256" key="8">
    <source>
        <dbReference type="ARBA" id="ARBA00022989"/>
    </source>
</evidence>
<keyword evidence="11 14" id="KW-0503">Monooxygenase</keyword>
<dbReference type="GO" id="GO:0004497">
    <property type="term" value="F:monooxygenase activity"/>
    <property type="evidence" value="ECO:0007669"/>
    <property type="project" value="UniProtKB-KW"/>
</dbReference>
<keyword evidence="6 15" id="KW-0812">Transmembrane</keyword>
<evidence type="ECO:0000256" key="12">
    <source>
        <dbReference type="ARBA" id="ARBA00023136"/>
    </source>
</evidence>
<protein>
    <submittedName>
        <fullName evidence="16">Cytochrome P450</fullName>
    </submittedName>
</protein>
<keyword evidence="10 13" id="KW-0408">Iron</keyword>
<dbReference type="InterPro" id="IPR017972">
    <property type="entry name" value="Cyt_P450_CS"/>
</dbReference>
<dbReference type="InterPro" id="IPR036396">
    <property type="entry name" value="Cyt_P450_sf"/>
</dbReference>
<dbReference type="PRINTS" id="PR00385">
    <property type="entry name" value="P450"/>
</dbReference>
<evidence type="ECO:0000256" key="3">
    <source>
        <dbReference type="ARBA" id="ARBA00004721"/>
    </source>
</evidence>
<dbReference type="PANTHER" id="PTHR24305:SF166">
    <property type="entry name" value="CYTOCHROME P450 12A4, MITOCHONDRIAL-RELATED"/>
    <property type="match status" value="1"/>
</dbReference>
<evidence type="ECO:0000313" key="17">
    <source>
        <dbReference type="Proteomes" id="UP000307440"/>
    </source>
</evidence>
<dbReference type="CDD" id="cd11069">
    <property type="entry name" value="CYP_FUM15-like"/>
    <property type="match status" value="1"/>
</dbReference>
<dbReference type="EMBL" id="ML210146">
    <property type="protein sequence ID" value="TFK30676.1"/>
    <property type="molecule type" value="Genomic_DNA"/>
</dbReference>